<dbReference type="InterPro" id="IPR000719">
    <property type="entry name" value="Prot_kinase_dom"/>
</dbReference>
<dbReference type="Pfam" id="PF25503">
    <property type="entry name" value="TPR_CHK1"/>
    <property type="match status" value="1"/>
</dbReference>
<evidence type="ECO:0000256" key="3">
    <source>
        <dbReference type="SAM" id="Coils"/>
    </source>
</evidence>
<evidence type="ECO:0000259" key="6">
    <source>
        <dbReference type="PROSITE" id="PS50109"/>
    </source>
</evidence>
<evidence type="ECO:0000256" key="4">
    <source>
        <dbReference type="SAM" id="MobiDB-lite"/>
    </source>
</evidence>
<feature type="compositionally biased region" description="Basic and acidic residues" evidence="4">
    <location>
        <begin position="44"/>
        <end position="55"/>
    </location>
</feature>
<dbReference type="PROSITE" id="PS00108">
    <property type="entry name" value="PROTEIN_KINASE_ST"/>
    <property type="match status" value="1"/>
</dbReference>
<dbReference type="Gene3D" id="3.30.565.10">
    <property type="entry name" value="Histidine kinase-like ATPase, C-terminal domain"/>
    <property type="match status" value="1"/>
</dbReference>
<evidence type="ECO:0000313" key="8">
    <source>
        <dbReference type="Proteomes" id="UP000075635"/>
    </source>
</evidence>
<dbReference type="EC" id="2.7.13.3" evidence="2"/>
<keyword evidence="7" id="KW-0418">Kinase</keyword>
<dbReference type="Proteomes" id="UP000075635">
    <property type="component" value="Unassembled WGS sequence"/>
</dbReference>
<dbReference type="InterPro" id="IPR036890">
    <property type="entry name" value="HATPase_C_sf"/>
</dbReference>
<dbReference type="InterPro" id="IPR029016">
    <property type="entry name" value="GAF-like_dom_sf"/>
</dbReference>
<dbReference type="PANTHER" id="PTHR43642:SF1">
    <property type="entry name" value="HYBRID SIGNAL TRANSDUCTION HISTIDINE KINASE G"/>
    <property type="match status" value="1"/>
</dbReference>
<dbReference type="InterPro" id="IPR011009">
    <property type="entry name" value="Kinase-like_dom_sf"/>
</dbReference>
<dbReference type="CDD" id="cd14014">
    <property type="entry name" value="STKc_PknB_like"/>
    <property type="match status" value="1"/>
</dbReference>
<dbReference type="PANTHER" id="PTHR43642">
    <property type="entry name" value="HYBRID SIGNAL TRANSDUCTION HISTIDINE KINASE G"/>
    <property type="match status" value="1"/>
</dbReference>
<accession>A0A150RTI5</accession>
<dbReference type="Gene3D" id="3.30.450.40">
    <property type="match status" value="1"/>
</dbReference>
<comment type="caution">
    <text evidence="7">The sequence shown here is derived from an EMBL/GenBank/DDBJ whole genome shotgun (WGS) entry which is preliminary data.</text>
</comment>
<dbReference type="Gene3D" id="1.10.287.130">
    <property type="match status" value="1"/>
</dbReference>
<dbReference type="Pfam" id="PF00069">
    <property type="entry name" value="Pkinase"/>
    <property type="match status" value="1"/>
</dbReference>
<dbReference type="EMBL" id="JEMB01002090">
    <property type="protein sequence ID" value="KYF83577.1"/>
    <property type="molecule type" value="Genomic_DNA"/>
</dbReference>
<feature type="region of interest" description="Disordered" evidence="4">
    <location>
        <begin position="36"/>
        <end position="55"/>
    </location>
</feature>
<dbReference type="SMART" id="SM00220">
    <property type="entry name" value="S_TKc"/>
    <property type="match status" value="1"/>
</dbReference>
<keyword evidence="3" id="KW-0175">Coiled coil</keyword>
<dbReference type="PROSITE" id="PS50109">
    <property type="entry name" value="HIS_KIN"/>
    <property type="match status" value="1"/>
</dbReference>
<dbReference type="GO" id="GO:0005524">
    <property type="term" value="F:ATP binding"/>
    <property type="evidence" value="ECO:0007669"/>
    <property type="project" value="InterPro"/>
</dbReference>
<gene>
    <name evidence="7" type="ORF">BE17_38810</name>
</gene>
<evidence type="ECO:0000256" key="1">
    <source>
        <dbReference type="ARBA" id="ARBA00000085"/>
    </source>
</evidence>
<dbReference type="SUPFAM" id="SSF55874">
    <property type="entry name" value="ATPase domain of HSP90 chaperone/DNA topoisomerase II/histidine kinase"/>
    <property type="match status" value="1"/>
</dbReference>
<dbReference type="SUPFAM" id="SSF56112">
    <property type="entry name" value="Protein kinase-like (PK-like)"/>
    <property type="match status" value="1"/>
</dbReference>
<feature type="domain" description="Protein kinase" evidence="5">
    <location>
        <begin position="7"/>
        <end position="272"/>
    </location>
</feature>
<dbReference type="InterPro" id="IPR041664">
    <property type="entry name" value="AAA_16"/>
</dbReference>
<dbReference type="GO" id="GO:0004673">
    <property type="term" value="F:protein histidine kinase activity"/>
    <property type="evidence" value="ECO:0007669"/>
    <property type="project" value="UniProtKB-EC"/>
</dbReference>
<sequence>MLEVHGYTLLDVIRATDADVVYEAVRDRDRLPVLVKTPAAPRPGPRERERYRREHGTLRRLQGVRGVVGALACELSQERPALVLARVEGQPLQELAGKPLDVGRLLDLAIPLTATLAQIHYHGVIHKDIKPGNIVVAPSGEPWIIDFRIAASQKVEHVDAMPANLIEGTPAYMSPEQTGRMNRAIDHRTDLYSLGVTLYELLTGTLPFHGDDALEWFHAHMARVPGLPHELVPGLAPALSAIVMKLLAKTADERYQSAEGLKADLERCREGLRRGSIEDFQPGARDVSTHLQMPQRLYGREATVAALVEAWGRTARGGRPELLLVSGYSGIGKSSVVHELHRPVLARRGFFLSGKFDQFQRDVPYATMAQAIRELVQHLLAETDEKLGSFRQRLREAWGDNGQVMVDLVPQLELVVGEQPKVQELPAAEAQNRFNLVFQQFLSVLATSEQPLAIFLDDLQWADLASLKLIQHLTTHPDIPPVLLIGAYRDNEVGPSHPLVLALDELRKAGARVSEVQLGPLSAEQTRELVADALPGAGADVVAPLSALVHEKTGGNPFFLVQMLPTLNRDGLLCRVPDGGWRWDAEGVRAKDYSDNVVDFMAGRLRLLPVETQHLLRLAACVANTFSLKTLAIISGQDTGEVERHLDPALQEGMLVRGAADQYRFLHDRIHQAAYVLTPADERKAVHLRIGRLLLGSLTPEEVRERLFDVVNQLNAAADLMEDGAERHRAARLNAEAGWKAKASAAHRSAIAYLTAAFALIPGDPWETDHELAFKLRLDRASSEFMLGHAAEARRLADELLDRARTRVDKATVHRLKSDLHVASSENEAAVASILAGLDLFGMHMPPRPSWDEVAAANEEVTALLGDRAIESLVELPLAADTDVKAAMDLLAALFAPAFFTDGNLLVLHLCRMVSLSLRHGNTDAAAPGYAWYGVMAGAAFRKYQLGYAFGKLACDLVERHNYAACRGKVLYTMEIINYWTRPISVSLDLARSAFHHAVLSGDFQVACYCCNHIVTDRISLGHDLADVYRESVARLDFQRNAGFRDVQDITLPAQRFVQQMRGLTRSFETLDGDGFDEAAFEAALTPDRMSTMRCWYWILKMQSRYMAGAYEEAGRVAPRAAELIWASTSHIQLLDFHLYRSLTLAACFHDATPEEQREHLEAMRQSQRQIEEWASHCPENFRAPERLVSAELARVSGRQDEAMHLYEEAIQSAREQGFLQNVGLANELAARFWRERRLPFIAAAYAREAQDAYRQWGADGKVRHLEAQWPQLASPVAARAATATCDTSVTHIDALALVKAQQAVSGEIVIERLVSTLMQVAIENAGAQRGALMLPKGDRLAVEAVADAGRERGGVVVAPGDDGQALPWSIVAYVRRTHEHVLIGDALGPHPFSSDAYLASGRAKSVLCLPLMRKGEFHGVLYLENGLASQAFTPDRIALLEHIASQAAISIENARLYAEVQRAEAALRQANDELEKRVEERTRELKQAQSQIAESARGAGMAEIASNVLHNVGNVLTSITADAQMMQESLAGSRVGRLSQIAAMLQDNRGDLAHFLTKDPRGSRLTEYLTALASDLAGQQESLLGSLRYTQQHIEHIRTIIQVQQLYAKSTLFAEECCLGEVIENALRIQETALRRHRVSVARELEALPALQLDKHKVLQILVNLLANATDAVAVVPEGDRRLVVRLRRDGQVARIQVVDSGVGIAPEVLPRLFSHGYTTREGGHGFGLHSSALAARVLGGSLTLKSDGPGKGATATLEIPVASSGGDAARGSETRGRASELTQ</sequence>
<evidence type="ECO:0000256" key="2">
    <source>
        <dbReference type="ARBA" id="ARBA00012438"/>
    </source>
</evidence>
<dbReference type="SUPFAM" id="SSF55781">
    <property type="entry name" value="GAF domain-like"/>
    <property type="match status" value="1"/>
</dbReference>
<comment type="catalytic activity">
    <reaction evidence="1">
        <text>ATP + protein L-histidine = ADP + protein N-phospho-L-histidine.</text>
        <dbReference type="EC" id="2.7.13.3"/>
    </reaction>
</comment>
<dbReference type="InterPro" id="IPR003018">
    <property type="entry name" value="GAF"/>
</dbReference>
<dbReference type="SUPFAM" id="SSF52540">
    <property type="entry name" value="P-loop containing nucleoside triphosphate hydrolases"/>
    <property type="match status" value="1"/>
</dbReference>
<dbReference type="Gene3D" id="3.40.50.300">
    <property type="entry name" value="P-loop containing nucleotide triphosphate hydrolases"/>
    <property type="match status" value="1"/>
</dbReference>
<dbReference type="InterPro" id="IPR003594">
    <property type="entry name" value="HATPase_dom"/>
</dbReference>
<dbReference type="Pfam" id="PF01590">
    <property type="entry name" value="GAF"/>
    <property type="match status" value="1"/>
</dbReference>
<dbReference type="InterPro" id="IPR008271">
    <property type="entry name" value="Ser/Thr_kinase_AS"/>
</dbReference>
<feature type="domain" description="Histidine kinase" evidence="6">
    <location>
        <begin position="1508"/>
        <end position="1765"/>
    </location>
</feature>
<organism evidence="7 8">
    <name type="scientific">Sorangium cellulosum</name>
    <name type="common">Polyangium cellulosum</name>
    <dbReference type="NCBI Taxonomy" id="56"/>
    <lineage>
        <taxon>Bacteria</taxon>
        <taxon>Pseudomonadati</taxon>
        <taxon>Myxococcota</taxon>
        <taxon>Polyangia</taxon>
        <taxon>Polyangiales</taxon>
        <taxon>Polyangiaceae</taxon>
        <taxon>Sorangium</taxon>
    </lineage>
</organism>
<dbReference type="InterPro" id="IPR027417">
    <property type="entry name" value="P-loop_NTPase"/>
</dbReference>
<dbReference type="Pfam" id="PF13191">
    <property type="entry name" value="AAA_16"/>
    <property type="match status" value="1"/>
</dbReference>
<dbReference type="SMART" id="SM00065">
    <property type="entry name" value="GAF"/>
    <property type="match status" value="1"/>
</dbReference>
<dbReference type="Pfam" id="PF02518">
    <property type="entry name" value="HATPase_c"/>
    <property type="match status" value="1"/>
</dbReference>
<keyword evidence="7" id="KW-0808">Transferase</keyword>
<evidence type="ECO:0000313" key="7">
    <source>
        <dbReference type="EMBL" id="KYF83577.1"/>
    </source>
</evidence>
<dbReference type="InterPro" id="IPR053159">
    <property type="entry name" value="Hybrid_Histidine_Kinase"/>
</dbReference>
<proteinExistence type="predicted"/>
<dbReference type="InterPro" id="IPR004358">
    <property type="entry name" value="Sig_transdc_His_kin-like_C"/>
</dbReference>
<dbReference type="PRINTS" id="PR00344">
    <property type="entry name" value="BCTRLSENSOR"/>
</dbReference>
<dbReference type="Gene3D" id="1.10.510.10">
    <property type="entry name" value="Transferase(Phosphotransferase) domain 1"/>
    <property type="match status" value="1"/>
</dbReference>
<reference evidence="7 8" key="1">
    <citation type="submission" date="2014-02" db="EMBL/GenBank/DDBJ databases">
        <title>The small core and large imbalanced accessory genome model reveals a collaborative survival strategy of Sorangium cellulosum strains in nature.</title>
        <authorList>
            <person name="Han K."/>
            <person name="Peng R."/>
            <person name="Blom J."/>
            <person name="Li Y.-Z."/>
        </authorList>
    </citation>
    <scope>NUCLEOTIDE SEQUENCE [LARGE SCALE GENOMIC DNA]</scope>
    <source>
        <strain evidence="7 8">So0011-07</strain>
    </source>
</reference>
<dbReference type="SMART" id="SM00387">
    <property type="entry name" value="HATPase_c"/>
    <property type="match status" value="1"/>
</dbReference>
<evidence type="ECO:0000259" key="5">
    <source>
        <dbReference type="PROSITE" id="PS50011"/>
    </source>
</evidence>
<feature type="region of interest" description="Disordered" evidence="4">
    <location>
        <begin position="1764"/>
        <end position="1785"/>
    </location>
</feature>
<protein>
    <recommendedName>
        <fullName evidence="2">histidine kinase</fullName>
        <ecNumber evidence="2">2.7.13.3</ecNumber>
    </recommendedName>
</protein>
<feature type="compositionally biased region" description="Basic and acidic residues" evidence="4">
    <location>
        <begin position="1772"/>
        <end position="1785"/>
    </location>
</feature>
<name>A0A150RTI5_SORCE</name>
<dbReference type="InterPro" id="IPR005467">
    <property type="entry name" value="His_kinase_dom"/>
</dbReference>
<dbReference type="PROSITE" id="PS50011">
    <property type="entry name" value="PROTEIN_KINASE_DOM"/>
    <property type="match status" value="1"/>
</dbReference>
<feature type="coiled-coil region" evidence="3">
    <location>
        <begin position="1454"/>
        <end position="1492"/>
    </location>
</feature>